<dbReference type="InterPro" id="IPR010266">
    <property type="entry name" value="NnrS"/>
</dbReference>
<keyword evidence="3" id="KW-1185">Reference proteome</keyword>
<keyword evidence="1" id="KW-1133">Transmembrane helix</keyword>
<gene>
    <name evidence="2" type="ORF">EIK76_09945</name>
</gene>
<comment type="caution">
    <text evidence="2">The sequence shown here is derived from an EMBL/GenBank/DDBJ whole genome shotgun (WGS) entry which is preliminary data.</text>
</comment>
<feature type="transmembrane region" description="Helical" evidence="1">
    <location>
        <begin position="161"/>
        <end position="182"/>
    </location>
</feature>
<feature type="transmembrane region" description="Helical" evidence="1">
    <location>
        <begin position="351"/>
        <end position="371"/>
    </location>
</feature>
<dbReference type="RefSeq" id="WP_052749304.1">
    <property type="nucleotide sequence ID" value="NZ_LAVS01000016.1"/>
</dbReference>
<accession>A0A3P3QJ38</accession>
<feature type="transmembrane region" description="Helical" evidence="1">
    <location>
        <begin position="194"/>
        <end position="212"/>
    </location>
</feature>
<name>A0A3P3QJ38_9GAMM</name>
<feature type="transmembrane region" description="Helical" evidence="1">
    <location>
        <begin position="317"/>
        <end position="339"/>
    </location>
</feature>
<keyword evidence="1" id="KW-0472">Membrane</keyword>
<feature type="transmembrane region" description="Helical" evidence="1">
    <location>
        <begin position="257"/>
        <end position="274"/>
    </location>
</feature>
<proteinExistence type="predicted"/>
<dbReference type="Pfam" id="PF05940">
    <property type="entry name" value="NnrS"/>
    <property type="match status" value="1"/>
</dbReference>
<feature type="transmembrane region" description="Helical" evidence="1">
    <location>
        <begin position="107"/>
        <end position="124"/>
    </location>
</feature>
<protein>
    <submittedName>
        <fullName evidence="2">NnrS family protein</fullName>
    </submittedName>
</protein>
<dbReference type="Proteomes" id="UP000276260">
    <property type="component" value="Unassembled WGS sequence"/>
</dbReference>
<feature type="transmembrane region" description="Helical" evidence="1">
    <location>
        <begin position="76"/>
        <end position="95"/>
    </location>
</feature>
<feature type="transmembrane region" description="Helical" evidence="1">
    <location>
        <begin position="286"/>
        <end position="305"/>
    </location>
</feature>
<dbReference type="AlphaFoldDB" id="A0A3P3QJ38"/>
<feature type="transmembrane region" description="Helical" evidence="1">
    <location>
        <begin position="377"/>
        <end position="398"/>
    </location>
</feature>
<evidence type="ECO:0000313" key="2">
    <source>
        <dbReference type="EMBL" id="RRJ21196.1"/>
    </source>
</evidence>
<evidence type="ECO:0000256" key="1">
    <source>
        <dbReference type="SAM" id="Phobius"/>
    </source>
</evidence>
<keyword evidence="1" id="KW-0812">Transmembrane</keyword>
<feature type="transmembrane region" description="Helical" evidence="1">
    <location>
        <begin position="29"/>
        <end position="56"/>
    </location>
</feature>
<organism evidence="2 3">
    <name type="scientific">Rheinheimera mesophila</name>
    <dbReference type="NCBI Taxonomy" id="1547515"/>
    <lineage>
        <taxon>Bacteria</taxon>
        <taxon>Pseudomonadati</taxon>
        <taxon>Pseudomonadota</taxon>
        <taxon>Gammaproteobacteria</taxon>
        <taxon>Chromatiales</taxon>
        <taxon>Chromatiaceae</taxon>
        <taxon>Rheinheimera</taxon>
    </lineage>
</organism>
<dbReference type="OrthoDB" id="9770040at2"/>
<reference evidence="2 3" key="1">
    <citation type="submission" date="2018-11" db="EMBL/GenBank/DDBJ databases">
        <title>Draft genome analysis of Rheinheimera mesophila isolated from an industrial waste site.</title>
        <authorList>
            <person name="Yu Q."/>
            <person name="Qi Y."/>
            <person name="Zhang H."/>
            <person name="Lu Y."/>
            <person name="Pu J."/>
        </authorList>
    </citation>
    <scope>NUCLEOTIDE SEQUENCE [LARGE SCALE GENOMIC DNA]</scope>
    <source>
        <strain evidence="2 3">IITR13</strain>
    </source>
</reference>
<evidence type="ECO:0000313" key="3">
    <source>
        <dbReference type="Proteomes" id="UP000276260"/>
    </source>
</evidence>
<feature type="transmembrane region" description="Helical" evidence="1">
    <location>
        <begin position="130"/>
        <end position="149"/>
    </location>
</feature>
<sequence>MSQRPPLINIHWPEQTEAGKRKALSAYPLFALAFRPFFLFGACWALLAICIWALWFSGLMSFQFGFPAALWHAHEMLFGFGAVVAVGFLLTAAQNWTGLPSLSGKPLLLLTLLWLTARFSLLFAQYTPLLWLFIVAQLLWWTGAIYSLASLLIRAKSKNNYLFIPLLSVMALLNTIFIYAAATERFASASHLSHSMVLLFSILMGIVGGRVIPFFTARALGLEQNKTPLLDKWLLSLSAFGTVWFITDFFVQLPLKAGWLILLVGSLHLLRLSFWTPWKIWAAPLLWSLQLAYLALALGLILLGISDLTQILVFKDVLHLLSISAMAGMILAMMARVSLGHTGRVLQVGKTITVAFALLLLAGPVRMLASLAGVPLLFWQVSAVLWLCAFAIFIRFYWPVLTQPRADGRPG</sequence>
<feature type="transmembrane region" description="Helical" evidence="1">
    <location>
        <begin position="233"/>
        <end position="251"/>
    </location>
</feature>
<dbReference type="EMBL" id="RRCF01000002">
    <property type="protein sequence ID" value="RRJ21196.1"/>
    <property type="molecule type" value="Genomic_DNA"/>
</dbReference>